<proteinExistence type="predicted"/>
<dbReference type="STRING" id="1108044.GOOTI_266_00050"/>
<dbReference type="Pfam" id="PF14355">
    <property type="entry name" value="Abi_C"/>
    <property type="match status" value="1"/>
</dbReference>
<protein>
    <recommendedName>
        <fullName evidence="1">Abortive infection protein-like C-terminal domain-containing protein</fullName>
    </recommendedName>
</protein>
<organism evidence="2 3">
    <name type="scientific">Gordonia otitidis (strain DSM 44809 / CCUG 52243 / JCM 12355 / NBRC 100426 / IFM 10032)</name>
    <dbReference type="NCBI Taxonomy" id="1108044"/>
    <lineage>
        <taxon>Bacteria</taxon>
        <taxon>Bacillati</taxon>
        <taxon>Actinomycetota</taxon>
        <taxon>Actinomycetes</taxon>
        <taxon>Mycobacteriales</taxon>
        <taxon>Gordoniaceae</taxon>
        <taxon>Gordonia</taxon>
    </lineage>
</organism>
<evidence type="ECO:0000259" key="1">
    <source>
        <dbReference type="Pfam" id="PF14355"/>
    </source>
</evidence>
<dbReference type="InterPro" id="IPR026001">
    <property type="entry name" value="Abi-like_C"/>
</dbReference>
<keyword evidence="3" id="KW-1185">Reference proteome</keyword>
<dbReference type="AlphaFoldDB" id="H5TUF8"/>
<dbReference type="Proteomes" id="UP000005038">
    <property type="component" value="Unassembled WGS sequence"/>
</dbReference>
<comment type="caution">
    <text evidence="2">The sequence shown here is derived from an EMBL/GenBank/DDBJ whole genome shotgun (WGS) entry which is preliminary data.</text>
</comment>
<feature type="domain" description="Abortive infection protein-like C-terminal" evidence="1">
    <location>
        <begin position="190"/>
        <end position="266"/>
    </location>
</feature>
<evidence type="ECO:0000313" key="2">
    <source>
        <dbReference type="EMBL" id="GAB37116.1"/>
    </source>
</evidence>
<dbReference type="EMBL" id="BAFB01000266">
    <property type="protein sequence ID" value="GAB37116.1"/>
    <property type="molecule type" value="Genomic_DNA"/>
</dbReference>
<accession>H5TUF8</accession>
<evidence type="ECO:0000313" key="3">
    <source>
        <dbReference type="Proteomes" id="UP000005038"/>
    </source>
</evidence>
<name>H5TUF8_GORO1</name>
<gene>
    <name evidence="2" type="ORF">GOOTI_266_00050</name>
</gene>
<sequence>MELHAIQCFVSNNGYVSSKTNGLPYRVLKLATDMFARETGFSGPEIHEIFAEYTDALGPYQGWGGGSMSRWQIFQAGLKSMPLQQQKTFLLELCSYDGASRYGMPADEEIEKLSSLLLADGTPGAKAASQGLEKLEDSQAVTKSWTAALGKVTSDPDGAITATRTTLESVCKHICDERLVDYENSWDLAKLYKVAASAMEVSPDQHSEQIIKQILSGAATVVSGLAGMRNALSDAHGRGKRSVGPAPRHAKLAVNAGFAIAGFLIDTHIEKPSRKS</sequence>
<reference evidence="2" key="1">
    <citation type="submission" date="2012-02" db="EMBL/GenBank/DDBJ databases">
        <title>Whole genome shotgun sequence of Gordonia otitidis NBRC 100426.</title>
        <authorList>
            <person name="Yoshida I."/>
            <person name="Hosoyama A."/>
            <person name="Tsuchikane K."/>
            <person name="Katsumata H."/>
            <person name="Yamazaki S."/>
            <person name="Fujita N."/>
        </authorList>
    </citation>
    <scope>NUCLEOTIDE SEQUENCE [LARGE SCALE GENOMIC DNA]</scope>
    <source>
        <strain evidence="2">NBRC 100426</strain>
    </source>
</reference>